<protein>
    <recommendedName>
        <fullName evidence="1">Fatty acyl-CoA reductase</fullName>
        <ecNumber evidence="1">1.2.1.84</ecNumber>
    </recommendedName>
</protein>
<sequence>MLTPANSMPYVYNQATAHGTSDIQQFYCNSTVFITGGSGFIGKQLVEKLFREQKPGFTDRITSVEGDIAEMRLGVCELDWNMMAEEVDVIFHVAATTKFDEHIREAALINVRGTREALQLGRACKKLRGGDVLEQFYESPLSPETLIQMAEQAVAEEQVRLMSSELPLCIVRPSVVPVDFVNNALIAAGWAVGARETERPREAKLSESDRVIFNFDMTVLNWPEMVNLWCIGVRKYILKDGLINTEKAVRKQLWFGILNYLILAISGYVAWII</sequence>
<keyword evidence="1" id="KW-0560">Oxidoreductase</keyword>
<feature type="domain" description="Thioester reductase (TE)" evidence="2">
    <location>
        <begin position="58"/>
        <end position="127"/>
    </location>
</feature>
<evidence type="ECO:0000313" key="3">
    <source>
        <dbReference type="EMBL" id="KOB70270.1"/>
    </source>
</evidence>
<dbReference type="GO" id="GO:0005777">
    <property type="term" value="C:peroxisome"/>
    <property type="evidence" value="ECO:0007669"/>
    <property type="project" value="TreeGrafter"/>
</dbReference>
<dbReference type="EC" id="1.2.1.84" evidence="1"/>
<dbReference type="GO" id="GO:0080019">
    <property type="term" value="F:alcohol-forming very long-chain fatty acyl-CoA reductase activity"/>
    <property type="evidence" value="ECO:0007669"/>
    <property type="project" value="InterPro"/>
</dbReference>
<evidence type="ECO:0000259" key="2">
    <source>
        <dbReference type="Pfam" id="PF07993"/>
    </source>
</evidence>
<dbReference type="Gene3D" id="3.40.50.720">
    <property type="entry name" value="NAD(P)-binding Rossmann-like Domain"/>
    <property type="match status" value="1"/>
</dbReference>
<dbReference type="PANTHER" id="PTHR11011">
    <property type="entry name" value="MALE STERILITY PROTEIN 2-RELATED"/>
    <property type="match status" value="1"/>
</dbReference>
<keyword evidence="1" id="KW-0521">NADP</keyword>
<dbReference type="Pfam" id="PF07993">
    <property type="entry name" value="NAD_binding_4"/>
    <property type="match status" value="1"/>
</dbReference>
<reference evidence="3 4" key="1">
    <citation type="journal article" date="2015" name="Genome Biol. Evol.">
        <title>The genome of winter moth (Operophtera brumata) provides a genomic perspective on sexual dimorphism and phenology.</title>
        <authorList>
            <person name="Derks M.F."/>
            <person name="Smit S."/>
            <person name="Salis L."/>
            <person name="Schijlen E."/>
            <person name="Bossers A."/>
            <person name="Mateman C."/>
            <person name="Pijl A.S."/>
            <person name="de Ridder D."/>
            <person name="Groenen M.A."/>
            <person name="Visser M.E."/>
            <person name="Megens H.J."/>
        </authorList>
    </citation>
    <scope>NUCLEOTIDE SEQUENCE [LARGE SCALE GENOMIC DNA]</scope>
    <source>
        <strain evidence="3">WM2013NL</strain>
        <tissue evidence="3">Head and thorax</tissue>
    </source>
</reference>
<keyword evidence="4" id="KW-1185">Reference proteome</keyword>
<feature type="transmembrane region" description="Helical" evidence="1">
    <location>
        <begin position="253"/>
        <end position="272"/>
    </location>
</feature>
<comment type="function">
    <text evidence="1">Catalyzes the reduction of fatty acyl-CoA to fatty alcohols.</text>
</comment>
<dbReference type="SUPFAM" id="SSF51735">
    <property type="entry name" value="NAD(P)-binding Rossmann-fold domains"/>
    <property type="match status" value="1"/>
</dbReference>
<keyword evidence="1" id="KW-0444">Lipid biosynthesis</keyword>
<dbReference type="STRING" id="104452.A0A0L7L4D3"/>
<dbReference type="InterPro" id="IPR036291">
    <property type="entry name" value="NAD(P)-bd_dom_sf"/>
</dbReference>
<gene>
    <name evidence="3" type="ORF">OBRU01_15755</name>
</gene>
<dbReference type="GO" id="GO:0035336">
    <property type="term" value="P:long-chain fatty-acyl-CoA metabolic process"/>
    <property type="evidence" value="ECO:0007669"/>
    <property type="project" value="TreeGrafter"/>
</dbReference>
<evidence type="ECO:0000256" key="1">
    <source>
        <dbReference type="RuleBase" id="RU363097"/>
    </source>
</evidence>
<keyword evidence="1" id="KW-0443">Lipid metabolism</keyword>
<dbReference type="Proteomes" id="UP000037510">
    <property type="component" value="Unassembled WGS sequence"/>
</dbReference>
<dbReference type="EMBL" id="JTDY01003039">
    <property type="protein sequence ID" value="KOB70270.1"/>
    <property type="molecule type" value="Genomic_DNA"/>
</dbReference>
<comment type="similarity">
    <text evidence="1">Belongs to the fatty acyl-CoA reductase family.</text>
</comment>
<keyword evidence="1" id="KW-1133">Transmembrane helix</keyword>
<dbReference type="InterPro" id="IPR013120">
    <property type="entry name" value="FAR_NAD-bd"/>
</dbReference>
<proteinExistence type="inferred from homology"/>
<keyword evidence="1" id="KW-0472">Membrane</keyword>
<dbReference type="PANTHER" id="PTHR11011:SF60">
    <property type="entry name" value="FATTY ACYL-COA REDUCTASE-RELATED"/>
    <property type="match status" value="1"/>
</dbReference>
<keyword evidence="1" id="KW-0812">Transmembrane</keyword>
<comment type="caution">
    <text evidence="3">The sequence shown here is derived from an EMBL/GenBank/DDBJ whole genome shotgun (WGS) entry which is preliminary data.</text>
</comment>
<dbReference type="InterPro" id="IPR026055">
    <property type="entry name" value="FAR"/>
</dbReference>
<comment type="catalytic activity">
    <reaction evidence="1">
        <text>a long-chain fatty acyl-CoA + 2 NADPH + 2 H(+) = a long-chain primary fatty alcohol + 2 NADP(+) + CoA</text>
        <dbReference type="Rhea" id="RHEA:52716"/>
        <dbReference type="ChEBI" id="CHEBI:15378"/>
        <dbReference type="ChEBI" id="CHEBI:57287"/>
        <dbReference type="ChEBI" id="CHEBI:57783"/>
        <dbReference type="ChEBI" id="CHEBI:58349"/>
        <dbReference type="ChEBI" id="CHEBI:77396"/>
        <dbReference type="ChEBI" id="CHEBI:83139"/>
        <dbReference type="EC" id="1.2.1.84"/>
    </reaction>
</comment>
<accession>A0A0L7L4D3</accession>
<dbReference type="GO" id="GO:0102965">
    <property type="term" value="F:alcohol-forming long-chain fatty acyl-CoA reductase activity"/>
    <property type="evidence" value="ECO:0007669"/>
    <property type="project" value="UniProtKB-EC"/>
</dbReference>
<feature type="non-terminal residue" evidence="3">
    <location>
        <position position="273"/>
    </location>
</feature>
<dbReference type="AlphaFoldDB" id="A0A0L7L4D3"/>
<organism evidence="3 4">
    <name type="scientific">Operophtera brumata</name>
    <name type="common">Winter moth</name>
    <name type="synonym">Phalaena brumata</name>
    <dbReference type="NCBI Taxonomy" id="104452"/>
    <lineage>
        <taxon>Eukaryota</taxon>
        <taxon>Metazoa</taxon>
        <taxon>Ecdysozoa</taxon>
        <taxon>Arthropoda</taxon>
        <taxon>Hexapoda</taxon>
        <taxon>Insecta</taxon>
        <taxon>Pterygota</taxon>
        <taxon>Neoptera</taxon>
        <taxon>Endopterygota</taxon>
        <taxon>Lepidoptera</taxon>
        <taxon>Glossata</taxon>
        <taxon>Ditrysia</taxon>
        <taxon>Geometroidea</taxon>
        <taxon>Geometridae</taxon>
        <taxon>Larentiinae</taxon>
        <taxon>Operophtera</taxon>
    </lineage>
</organism>
<name>A0A0L7L4D3_OPEBR</name>
<evidence type="ECO:0000313" key="4">
    <source>
        <dbReference type="Proteomes" id="UP000037510"/>
    </source>
</evidence>